<organism evidence="2 3">
    <name type="scientific">Leptospira noumeaensis</name>
    <dbReference type="NCBI Taxonomy" id="2484964"/>
    <lineage>
        <taxon>Bacteria</taxon>
        <taxon>Pseudomonadati</taxon>
        <taxon>Spirochaetota</taxon>
        <taxon>Spirochaetia</taxon>
        <taxon>Leptospirales</taxon>
        <taxon>Leptospiraceae</taxon>
        <taxon>Leptospira</taxon>
    </lineage>
</organism>
<gene>
    <name evidence="2" type="ORF">EHQ24_06730</name>
</gene>
<name>A0A4R9IA83_9LEPT</name>
<sequence>MNKKFIIQSSSLLIIYFFLYLSVDYYVERNIKLLHRTTELVFAKLGANSIEEKFSKYNLQIVNISSFNNQYYDYFVLDQTFSNKKGILSKISERLAPDILNSKKLIAKEHLDLFLETNVSMENVSNKLEILKIAIIKSVENYQKDNQELTTYINLQKVLGNDCFLILKKSNDLIYATVIYPSDLIDDNIYNKNGVFFIKNFENQIIYEKGYLDFKSQAKEISETLVKENEHLGNIQMQHEKNGILIQIYPISKFRIYYIEAKKTSDIDKDVNLLEKIISIFFTLAFLLSELVLALFLLRKQPSA</sequence>
<protein>
    <submittedName>
        <fullName evidence="2">Uncharacterized protein</fullName>
    </submittedName>
</protein>
<dbReference type="OrthoDB" id="344037at2"/>
<dbReference type="AlphaFoldDB" id="A0A4R9IA83"/>
<evidence type="ECO:0000256" key="1">
    <source>
        <dbReference type="SAM" id="Phobius"/>
    </source>
</evidence>
<evidence type="ECO:0000313" key="3">
    <source>
        <dbReference type="Proteomes" id="UP000298009"/>
    </source>
</evidence>
<keyword evidence="1" id="KW-1133">Transmembrane helix</keyword>
<keyword evidence="1" id="KW-0812">Transmembrane</keyword>
<keyword evidence="3" id="KW-1185">Reference proteome</keyword>
<accession>A0A4R9IA83</accession>
<keyword evidence="1" id="KW-0472">Membrane</keyword>
<feature type="transmembrane region" description="Helical" evidence="1">
    <location>
        <begin position="277"/>
        <end position="298"/>
    </location>
</feature>
<dbReference type="EMBL" id="RQFK01000018">
    <property type="protein sequence ID" value="TGK83277.1"/>
    <property type="molecule type" value="Genomic_DNA"/>
</dbReference>
<feature type="transmembrane region" description="Helical" evidence="1">
    <location>
        <begin position="6"/>
        <end position="27"/>
    </location>
</feature>
<dbReference type="Proteomes" id="UP000298009">
    <property type="component" value="Unassembled WGS sequence"/>
</dbReference>
<proteinExistence type="predicted"/>
<comment type="caution">
    <text evidence="2">The sequence shown here is derived from an EMBL/GenBank/DDBJ whole genome shotgun (WGS) entry which is preliminary data.</text>
</comment>
<dbReference type="RefSeq" id="WP_135600912.1">
    <property type="nucleotide sequence ID" value="NZ_RQFK01000018.1"/>
</dbReference>
<evidence type="ECO:0000313" key="2">
    <source>
        <dbReference type="EMBL" id="TGK83277.1"/>
    </source>
</evidence>
<reference evidence="2" key="1">
    <citation type="journal article" date="2019" name="PLoS Negl. Trop. Dis.">
        <title>Revisiting the worldwide diversity of Leptospira species in the environment.</title>
        <authorList>
            <person name="Vincent A.T."/>
            <person name="Schiettekatte O."/>
            <person name="Bourhy P."/>
            <person name="Veyrier F.J."/>
            <person name="Picardeau M."/>
        </authorList>
    </citation>
    <scope>NUCLEOTIDE SEQUENCE [LARGE SCALE GENOMIC DNA]</scope>
    <source>
        <strain evidence="2">201800287</strain>
    </source>
</reference>